<dbReference type="OrthoDB" id="9797551at2"/>
<dbReference type="Proteomes" id="UP000218934">
    <property type="component" value="Unassembled WGS sequence"/>
</dbReference>
<dbReference type="RefSeq" id="WP_066969680.1">
    <property type="nucleotide sequence ID" value="NZ_CP023449.1"/>
</dbReference>
<dbReference type="EMBL" id="NWUF01000003">
    <property type="protein sequence ID" value="PCE43639.1"/>
    <property type="molecule type" value="Genomic_DNA"/>
</dbReference>
<dbReference type="CDD" id="cd00291">
    <property type="entry name" value="SirA_YedF_YeeD"/>
    <property type="match status" value="1"/>
</dbReference>
<dbReference type="AlphaFoldDB" id="A0A2A4G0V7"/>
<evidence type="ECO:0000259" key="1">
    <source>
        <dbReference type="PROSITE" id="PS01148"/>
    </source>
</evidence>
<dbReference type="SUPFAM" id="SSF64307">
    <property type="entry name" value="SirA-like"/>
    <property type="match status" value="1"/>
</dbReference>
<organism evidence="2 3">
    <name type="scientific">Rhizorhabdus dicambivorans</name>
    <dbReference type="NCBI Taxonomy" id="1850238"/>
    <lineage>
        <taxon>Bacteria</taxon>
        <taxon>Pseudomonadati</taxon>
        <taxon>Pseudomonadota</taxon>
        <taxon>Alphaproteobacteria</taxon>
        <taxon>Sphingomonadales</taxon>
        <taxon>Sphingomonadaceae</taxon>
        <taxon>Rhizorhabdus</taxon>
    </lineage>
</organism>
<dbReference type="InterPro" id="IPR001455">
    <property type="entry name" value="TusA-like"/>
</dbReference>
<gene>
    <name evidence="2" type="ORF">COO09_04885</name>
</gene>
<accession>A0A2A4G0V7</accession>
<protein>
    <submittedName>
        <fullName evidence="2">Redox protein</fullName>
    </submittedName>
</protein>
<comment type="caution">
    <text evidence="2">The sequence shown here is derived from an EMBL/GenBank/DDBJ whole genome shotgun (WGS) entry which is preliminary data.</text>
</comment>
<dbReference type="PROSITE" id="PS01148">
    <property type="entry name" value="UPF0033"/>
    <property type="match status" value="1"/>
</dbReference>
<dbReference type="Pfam" id="PF01206">
    <property type="entry name" value="TusA"/>
    <property type="match status" value="1"/>
</dbReference>
<evidence type="ECO:0000313" key="3">
    <source>
        <dbReference type="Proteomes" id="UP000218934"/>
    </source>
</evidence>
<reference evidence="2 3" key="1">
    <citation type="submission" date="2017-09" db="EMBL/GenBank/DDBJ databases">
        <title>The Catabolism of 3,6-Dichlorosalicylic acid is Initiated by the Cytochrome P450 Monooxygenase DsmABC in Rhizorhabdus dicambivorans Ndbn-20.</title>
        <authorList>
            <person name="Na L."/>
        </authorList>
    </citation>
    <scope>NUCLEOTIDE SEQUENCE [LARGE SCALE GENOMIC DNA]</scope>
    <source>
        <strain evidence="2 3">Ndbn-20m</strain>
    </source>
</reference>
<dbReference type="InterPro" id="IPR036868">
    <property type="entry name" value="TusA-like_sf"/>
</dbReference>
<feature type="domain" description="UPF0033" evidence="1">
    <location>
        <begin position="6"/>
        <end position="30"/>
    </location>
</feature>
<dbReference type="KEGG" id="rdi:CMV14_02565"/>
<proteinExistence type="predicted"/>
<sequence>MVPVRVDARGMRCPWPVLRLARAMRELGGGPVLILADDPIAPGEIAALAAAQGWDVVAAGEAHGWIVASTKV</sequence>
<evidence type="ECO:0000313" key="2">
    <source>
        <dbReference type="EMBL" id="PCE43639.1"/>
    </source>
</evidence>
<name>A0A2A4G0V7_9SPHN</name>
<dbReference type="Gene3D" id="3.30.110.40">
    <property type="entry name" value="TusA-like domain"/>
    <property type="match status" value="1"/>
</dbReference>
<keyword evidence="3" id="KW-1185">Reference proteome</keyword>